<keyword evidence="6" id="KW-1185">Reference proteome</keyword>
<accession>A0ABR2W5A7</accession>
<dbReference type="PANTHER" id="PTHR21402:SF10">
    <property type="entry name" value="U11_U12 SMALL NUCLEAR RIBONUCLEOPROTEIN 48 KDA PROTEIN"/>
    <property type="match status" value="1"/>
</dbReference>
<dbReference type="Pfam" id="PF05253">
    <property type="entry name" value="zf-U11-48K"/>
    <property type="match status" value="1"/>
</dbReference>
<organism evidence="5 6">
    <name type="scientific">Basidiobolus ranarum</name>
    <dbReference type="NCBI Taxonomy" id="34480"/>
    <lineage>
        <taxon>Eukaryota</taxon>
        <taxon>Fungi</taxon>
        <taxon>Fungi incertae sedis</taxon>
        <taxon>Zoopagomycota</taxon>
        <taxon>Entomophthoromycotina</taxon>
        <taxon>Basidiobolomycetes</taxon>
        <taxon>Basidiobolales</taxon>
        <taxon>Basidiobolaceae</taxon>
        <taxon>Basidiobolus</taxon>
    </lineage>
</organism>
<evidence type="ECO:0000259" key="4">
    <source>
        <dbReference type="PROSITE" id="PS51800"/>
    </source>
</evidence>
<keyword evidence="3" id="KW-0862">Zinc</keyword>
<evidence type="ECO:0000313" key="5">
    <source>
        <dbReference type="EMBL" id="KAK9720259.1"/>
    </source>
</evidence>
<evidence type="ECO:0000313" key="6">
    <source>
        <dbReference type="Proteomes" id="UP001479436"/>
    </source>
</evidence>
<gene>
    <name evidence="5" type="ORF">K7432_004276</name>
</gene>
<sequence length="436" mass="50781">MSEVEARKEYISNLHKDIDIFEQEIVGLLKLLGTSSNDLEENILKINELLQCPFDPSHKVPKETYSSHFRKCELKSLGITNDDNKPLPSSLGFYTKAPAVISMLQTPVDTDSREQSFKPEIKKPLLSRHWDKIDLEDLEIESVKDPNSEPLLTNNDTFPEHLLRSDNIETKLNKLRKWTQIPRLYEKLDIKELNPMKTRGWLVNNLPQGLELHNSTSQNFSSEMELADFIYHRFLVPSVNIEEIKKHLDLYLGQVSRKFTLNLWKHLMSELIVLMILPLADASIQLKVDESSNHSQLPAQVFSVEPVLDSTGDNLVYNLLDHQPHSQPSTALSVAQRRKEYEYLIQASKYIRELHGRDDQNIYEGFEEALERAKLIKEQNQKRKSKADLLAEQRDYKRRRKSYRAKNVRITQRTPNQIHRDLIAAYMEDFELLNDP</sequence>
<comment type="caution">
    <text evidence="5">The sequence shown here is derived from an EMBL/GenBank/DDBJ whole genome shotgun (WGS) entry which is preliminary data.</text>
</comment>
<evidence type="ECO:0000256" key="3">
    <source>
        <dbReference type="ARBA" id="ARBA00022833"/>
    </source>
</evidence>
<dbReference type="InterPro" id="IPR051591">
    <property type="entry name" value="UPF0224_FAM112_RNA_Proc"/>
</dbReference>
<proteinExistence type="predicted"/>
<evidence type="ECO:0000256" key="1">
    <source>
        <dbReference type="ARBA" id="ARBA00022723"/>
    </source>
</evidence>
<reference evidence="5 6" key="1">
    <citation type="submission" date="2023-04" db="EMBL/GenBank/DDBJ databases">
        <title>Genome of Basidiobolus ranarum AG-B5.</title>
        <authorList>
            <person name="Stajich J.E."/>
            <person name="Carter-House D."/>
            <person name="Gryganskyi A."/>
        </authorList>
    </citation>
    <scope>NUCLEOTIDE SEQUENCE [LARGE SCALE GENOMIC DNA]</scope>
    <source>
        <strain evidence="5 6">AG-B5</strain>
    </source>
</reference>
<evidence type="ECO:0000256" key="2">
    <source>
        <dbReference type="ARBA" id="ARBA00022771"/>
    </source>
</evidence>
<name>A0ABR2W5A7_9FUNG</name>
<dbReference type="Proteomes" id="UP001479436">
    <property type="component" value="Unassembled WGS sequence"/>
</dbReference>
<dbReference type="PROSITE" id="PS51800">
    <property type="entry name" value="ZF_CHHC_U11_48K"/>
    <property type="match status" value="1"/>
</dbReference>
<feature type="domain" description="CHHC U11-48K-type" evidence="4">
    <location>
        <begin position="49"/>
        <end position="76"/>
    </location>
</feature>
<dbReference type="InterPro" id="IPR022776">
    <property type="entry name" value="TRM13/UPF0224_CHHC_Znf_dom"/>
</dbReference>
<dbReference type="PANTHER" id="PTHR21402">
    <property type="entry name" value="GAMETOCYTE SPECIFIC FACTOR 1-RELATED"/>
    <property type="match status" value="1"/>
</dbReference>
<dbReference type="EMBL" id="JASJQH010007020">
    <property type="protein sequence ID" value="KAK9720259.1"/>
    <property type="molecule type" value="Genomic_DNA"/>
</dbReference>
<keyword evidence="1" id="KW-0479">Metal-binding</keyword>
<keyword evidence="2" id="KW-0863">Zinc-finger</keyword>
<protein>
    <recommendedName>
        <fullName evidence="4">CHHC U11-48K-type domain-containing protein</fullName>
    </recommendedName>
</protein>